<dbReference type="Proteomes" id="UP001062165">
    <property type="component" value="Chromosome"/>
</dbReference>
<name>A0ABY6CZ24_9BACT</name>
<accession>A0ABY6CZ24</accession>
<gene>
    <name evidence="1" type="ORF">N7E81_17575</name>
</gene>
<organism evidence="1 2">
    <name type="scientific">Reichenbachiella carrageenanivorans</name>
    <dbReference type="NCBI Taxonomy" id="2979869"/>
    <lineage>
        <taxon>Bacteria</taxon>
        <taxon>Pseudomonadati</taxon>
        <taxon>Bacteroidota</taxon>
        <taxon>Cytophagia</taxon>
        <taxon>Cytophagales</taxon>
        <taxon>Reichenbachiellaceae</taxon>
        <taxon>Reichenbachiella</taxon>
    </lineage>
</organism>
<dbReference type="InterPro" id="IPR025631">
    <property type="entry name" value="Porin_10"/>
</dbReference>
<reference evidence="1" key="1">
    <citation type="submission" date="2022-10" db="EMBL/GenBank/DDBJ databases">
        <title>Comparative genomics and taxonomic characterization of three novel marine species of genus Reichenbachiella exhibiting antioxidant and polysaccharide degradation activities.</title>
        <authorList>
            <person name="Muhammad N."/>
            <person name="Lee Y.-J."/>
            <person name="Ko J."/>
            <person name="Kim S.-G."/>
        </authorList>
    </citation>
    <scope>NUCLEOTIDE SEQUENCE</scope>
    <source>
        <strain evidence="1">Wsw4-B4</strain>
    </source>
</reference>
<keyword evidence="2" id="KW-1185">Reference proteome</keyword>
<sequence length="608" mass="70562">MNRLLVLVLMLFSVPGWGQILDDSTKLVYGPTTSRYMYEGDLLHSDTLYHHIDTSIYNLEHFEFKDQSEVVYQDLGNNGTALRPIYYTGSEVIGRTTGFEAYTPYVKQAADFKYYDSKSPFMELNVGFGGKGRNTVDFNFSRNINAQWNVGFDVHKISSNKLIGSATLRETQISGTGVDAYTFHSSKNSKYHLMFHAYKFEHKATETGGILLPDDPEERDYFQYQNSNVNLRNAVSYDTRTRFHLYQEYSVAEFFEAFMVAERNNVENRYEDYPLSATPNYYDQMLIRTDSTLDASLFNEWKVRAGIKGRAGKRIFYSGYVKRRDIDFNYSYLDSFGHIAENYIGGDITLYVTETNALSGQAEVMDGGQYYFSGKYENNFLKAAYTSSKSLPSFMSERYFGNHYEWTNSFADVLSNTISGSLFYTFPVIRLEPAVKISTVDNYVYFGEDKLPTQNSAVALVNNYSVKADLSLGKHFKLENKVIFNNVSGDGADAIRTPDWNFFGKWYYENIVFNNYMEMQVGFDVRWQSAYYANAYDPITQQFYIQNDFEVPSFWTADLFFVMKAQKLSLWVKVKYLNQKKEEGYFETPFYPATRRMIDLGLRWHFYD</sequence>
<dbReference type="Pfam" id="PF14121">
    <property type="entry name" value="Porin_10"/>
    <property type="match status" value="1"/>
</dbReference>
<evidence type="ECO:0000313" key="1">
    <source>
        <dbReference type="EMBL" id="UXX79166.1"/>
    </source>
</evidence>
<dbReference type="EMBL" id="CP106735">
    <property type="protein sequence ID" value="UXX79166.1"/>
    <property type="molecule type" value="Genomic_DNA"/>
</dbReference>
<proteinExistence type="predicted"/>
<protein>
    <submittedName>
        <fullName evidence="1">Porin</fullName>
    </submittedName>
</protein>
<dbReference type="RefSeq" id="WP_263050909.1">
    <property type="nucleotide sequence ID" value="NZ_CP106735.1"/>
</dbReference>
<evidence type="ECO:0000313" key="2">
    <source>
        <dbReference type="Proteomes" id="UP001062165"/>
    </source>
</evidence>